<proteinExistence type="predicted"/>
<protein>
    <submittedName>
        <fullName evidence="2">Uncharacterized protein</fullName>
    </submittedName>
</protein>
<feature type="compositionally biased region" description="Polar residues" evidence="1">
    <location>
        <begin position="178"/>
        <end position="188"/>
    </location>
</feature>
<organism evidence="2 3">
    <name type="scientific">Miscanthus lutarioriparius</name>
    <dbReference type="NCBI Taxonomy" id="422564"/>
    <lineage>
        <taxon>Eukaryota</taxon>
        <taxon>Viridiplantae</taxon>
        <taxon>Streptophyta</taxon>
        <taxon>Embryophyta</taxon>
        <taxon>Tracheophyta</taxon>
        <taxon>Spermatophyta</taxon>
        <taxon>Magnoliopsida</taxon>
        <taxon>Liliopsida</taxon>
        <taxon>Poales</taxon>
        <taxon>Poaceae</taxon>
        <taxon>PACMAD clade</taxon>
        <taxon>Panicoideae</taxon>
        <taxon>Andropogonodae</taxon>
        <taxon>Andropogoneae</taxon>
        <taxon>Saccharinae</taxon>
        <taxon>Miscanthus</taxon>
    </lineage>
</organism>
<keyword evidence="3" id="KW-1185">Reference proteome</keyword>
<comment type="caution">
    <text evidence="2">The sequence shown here is derived from an EMBL/GenBank/DDBJ whole genome shotgun (WGS) entry which is preliminary data.</text>
</comment>
<name>A0A811Q4C6_9POAL</name>
<accession>A0A811Q4C6</accession>
<dbReference type="AlphaFoldDB" id="A0A811Q4C6"/>
<dbReference type="Proteomes" id="UP000604825">
    <property type="component" value="Unassembled WGS sequence"/>
</dbReference>
<dbReference type="OrthoDB" id="696112at2759"/>
<feature type="region of interest" description="Disordered" evidence="1">
    <location>
        <begin position="239"/>
        <end position="265"/>
    </location>
</feature>
<gene>
    <name evidence="2" type="ORF">NCGR_LOCUS37484</name>
</gene>
<evidence type="ECO:0000256" key="1">
    <source>
        <dbReference type="SAM" id="MobiDB-lite"/>
    </source>
</evidence>
<evidence type="ECO:0000313" key="3">
    <source>
        <dbReference type="Proteomes" id="UP000604825"/>
    </source>
</evidence>
<evidence type="ECO:0000313" key="2">
    <source>
        <dbReference type="EMBL" id="CAD6253867.1"/>
    </source>
</evidence>
<feature type="compositionally biased region" description="Polar residues" evidence="1">
    <location>
        <begin position="239"/>
        <end position="258"/>
    </location>
</feature>
<feature type="region of interest" description="Disordered" evidence="1">
    <location>
        <begin position="149"/>
        <end position="196"/>
    </location>
</feature>
<dbReference type="EMBL" id="CAJGYO010000009">
    <property type="protein sequence ID" value="CAD6253867.1"/>
    <property type="molecule type" value="Genomic_DNA"/>
</dbReference>
<reference evidence="2" key="1">
    <citation type="submission" date="2020-10" db="EMBL/GenBank/DDBJ databases">
        <authorList>
            <person name="Han B."/>
            <person name="Lu T."/>
            <person name="Zhao Q."/>
            <person name="Huang X."/>
            <person name="Zhao Y."/>
        </authorList>
    </citation>
    <scope>NUCLEOTIDE SEQUENCE</scope>
</reference>
<sequence>MGDRWKVFIDFSGGPKDQQRAILDIDHARITFANLLKYKVKLGYFARDFMYYMKRCGNDRALLQRIDYEEDALTMIEVCTEEKTIRIAVSTTQVDQEGEYSITPIKQRSTHEKVSGKGIQDEDNDAYKVWLNKLPQDENNLDAYLDDETIEEDGSGDNSATPMQFPAHARRPKASQKECCTNHNSPQPAKNMVSGNEGADLAQAGTESALPTHNEPAVVPTPIQGSEHVQQTVPDSVLLSKQKSIQPSRLTRSANRSLFPNDKDSNEAVTFITSQTLRNTAANKKLQCRKKGRKEDQP</sequence>